<dbReference type="OrthoDB" id="10255372at2759"/>
<evidence type="ECO:0008006" key="4">
    <source>
        <dbReference type="Google" id="ProtNLM"/>
    </source>
</evidence>
<organism evidence="2 3">
    <name type="scientific">Mytilus galloprovincialis</name>
    <name type="common">Mediterranean mussel</name>
    <dbReference type="NCBI Taxonomy" id="29158"/>
    <lineage>
        <taxon>Eukaryota</taxon>
        <taxon>Metazoa</taxon>
        <taxon>Spiralia</taxon>
        <taxon>Lophotrochozoa</taxon>
        <taxon>Mollusca</taxon>
        <taxon>Bivalvia</taxon>
        <taxon>Autobranchia</taxon>
        <taxon>Pteriomorphia</taxon>
        <taxon>Mytilida</taxon>
        <taxon>Mytiloidea</taxon>
        <taxon>Mytilidae</taxon>
        <taxon>Mytilinae</taxon>
        <taxon>Mytilus</taxon>
    </lineage>
</organism>
<proteinExistence type="predicted"/>
<name>A0A8B6C9E2_MYTGA</name>
<protein>
    <recommendedName>
        <fullName evidence="4">C-type lectin domain-containing protein</fullName>
    </recommendedName>
</protein>
<evidence type="ECO:0000256" key="1">
    <source>
        <dbReference type="SAM" id="Phobius"/>
    </source>
</evidence>
<feature type="transmembrane region" description="Helical" evidence="1">
    <location>
        <begin position="333"/>
        <end position="356"/>
    </location>
</feature>
<dbReference type="AlphaFoldDB" id="A0A8B6C9E2"/>
<evidence type="ECO:0000313" key="3">
    <source>
        <dbReference type="Proteomes" id="UP000596742"/>
    </source>
</evidence>
<dbReference type="Proteomes" id="UP000596742">
    <property type="component" value="Unassembled WGS sequence"/>
</dbReference>
<gene>
    <name evidence="2" type="ORF">MGAL_10B043353</name>
</gene>
<evidence type="ECO:0000313" key="2">
    <source>
        <dbReference type="EMBL" id="VDI01027.1"/>
    </source>
</evidence>
<keyword evidence="1" id="KW-1133">Transmembrane helix</keyword>
<dbReference type="EMBL" id="UYJE01001307">
    <property type="protein sequence ID" value="VDI01027.1"/>
    <property type="molecule type" value="Genomic_DNA"/>
</dbReference>
<keyword evidence="1" id="KW-0472">Membrane</keyword>
<keyword evidence="1" id="KW-0812">Transmembrane</keyword>
<sequence length="519" mass="57566">MNGYDAQLTSTLYSWEKARSSHRLIGNGINDDISDIQLTLETNNSVVPGSTYGWIDANAAYQPWMEYLGCFVINPSKILKEVAINASTQLLECVNACPASSDIGLQQSKCVCLSTISLTSSDVTGAATKGFCNGDENAFCAPDQAGVYQFALYSRSPVTRSINSGIGDCLVMTVGSTSNPSVYFEPAPCGTYLNPHCYKTGTFIISLVKTTWNGASQLCQTFNGEITSPYHIASSSKGTQQPGSYWLAQIRKVQYYLSKDFIPGTENYCLAARVKSDGYLDILLRSCDQLLPALYYFNISPQLPGTTQNGTNSFATPSRGKDGSPHIPVSDGVLAVVVSVPCLVVVVAAVTGWFTYRWFHTKAQNMNGLNNLPRQISYYESSGDFPTTTTTAEHEISSGYEMTDIAYSEPIDYIDNEDRYNHIDHTQHREINESSTSKYHVMVSNEDKMILDGYHAINHFPKDRAPNKDYDRMSTVKMEQPGEWFDEQTSFNVYNTVPSDEYSEDTYYDIDYIDSNESD</sequence>
<keyword evidence="3" id="KW-1185">Reference proteome</keyword>
<accession>A0A8B6C9E2</accession>
<comment type="caution">
    <text evidence="2">The sequence shown here is derived from an EMBL/GenBank/DDBJ whole genome shotgun (WGS) entry which is preliminary data.</text>
</comment>
<reference evidence="2" key="1">
    <citation type="submission" date="2018-11" db="EMBL/GenBank/DDBJ databases">
        <authorList>
            <person name="Alioto T."/>
            <person name="Alioto T."/>
        </authorList>
    </citation>
    <scope>NUCLEOTIDE SEQUENCE</scope>
</reference>